<dbReference type="EMBL" id="GL984206">
    <property type="protein sequence ID" value="EGR28855.1"/>
    <property type="molecule type" value="Genomic_DNA"/>
</dbReference>
<protein>
    <submittedName>
        <fullName evidence="1">Uncharacterized protein</fullName>
    </submittedName>
</protein>
<name>G0R0Z0_ICHMU</name>
<organism evidence="1 2">
    <name type="scientific">Ichthyophthirius multifiliis</name>
    <name type="common">White spot disease agent</name>
    <name type="synonym">Ich</name>
    <dbReference type="NCBI Taxonomy" id="5932"/>
    <lineage>
        <taxon>Eukaryota</taxon>
        <taxon>Sar</taxon>
        <taxon>Alveolata</taxon>
        <taxon>Ciliophora</taxon>
        <taxon>Intramacronucleata</taxon>
        <taxon>Oligohymenophorea</taxon>
        <taxon>Hymenostomatida</taxon>
        <taxon>Ophryoglenina</taxon>
        <taxon>Ichthyophthirius</taxon>
    </lineage>
</organism>
<sequence>MIILRKVGDQDFGYQNVYQIRNAKLQVNYQENLIFLFINGKMVYPHQQQEMQIELDQIRSWNPNKRKWIFLIVQQMVYGQKYEYSIRQQYDILLRQFKKNKTQVKIKNVF</sequence>
<accession>G0R0Z0</accession>
<dbReference type="RefSeq" id="XP_004030091.1">
    <property type="nucleotide sequence ID" value="XM_004030043.1"/>
</dbReference>
<keyword evidence="2" id="KW-1185">Reference proteome</keyword>
<dbReference type="GeneID" id="14904940"/>
<evidence type="ECO:0000313" key="2">
    <source>
        <dbReference type="Proteomes" id="UP000008983"/>
    </source>
</evidence>
<proteinExistence type="predicted"/>
<reference evidence="1 2" key="1">
    <citation type="submission" date="2011-07" db="EMBL/GenBank/DDBJ databases">
        <authorList>
            <person name="Coyne R."/>
            <person name="Brami D."/>
            <person name="Johnson J."/>
            <person name="Hostetler J."/>
            <person name="Hannick L."/>
            <person name="Clark T."/>
            <person name="Cassidy-Hanley D."/>
            <person name="Inman J."/>
        </authorList>
    </citation>
    <scope>NUCLEOTIDE SEQUENCE [LARGE SCALE GENOMIC DNA]</scope>
    <source>
        <strain evidence="1 2">G5</strain>
    </source>
</reference>
<dbReference type="Proteomes" id="UP000008983">
    <property type="component" value="Unassembled WGS sequence"/>
</dbReference>
<dbReference type="AlphaFoldDB" id="G0R0Z0"/>
<evidence type="ECO:0000313" key="1">
    <source>
        <dbReference type="EMBL" id="EGR28855.1"/>
    </source>
</evidence>
<dbReference type="InParanoid" id="G0R0Z0"/>
<gene>
    <name evidence="1" type="ORF">IMG5_167640</name>
</gene>